<comment type="function">
    <text evidence="6">Mechanosensitive channel that participates in the regulation of osmotic pressure changes within the cell, opening in response to stretch forces in the membrane lipid bilayer, without the need for other proteins. Contributes to normal resistance to hypoosmotic shock. Forms an ion channel of 1.0 nanosiemens conductance with a slight preference for anions.</text>
</comment>
<keyword evidence="6" id="KW-0997">Cell inner membrane</keyword>
<keyword evidence="5 6" id="KW-0472">Membrane</keyword>
<feature type="compositionally biased region" description="Basic and acidic residues" evidence="7">
    <location>
        <begin position="280"/>
        <end position="317"/>
    </location>
</feature>
<dbReference type="SUPFAM" id="SSF50182">
    <property type="entry name" value="Sm-like ribonucleoproteins"/>
    <property type="match status" value="1"/>
</dbReference>
<evidence type="ECO:0000313" key="10">
    <source>
        <dbReference type="Proteomes" id="UP001501588"/>
    </source>
</evidence>
<keyword evidence="3 6" id="KW-0812">Transmembrane</keyword>
<dbReference type="Gene3D" id="1.10.287.1260">
    <property type="match status" value="1"/>
</dbReference>
<dbReference type="Gene3D" id="3.30.70.100">
    <property type="match status" value="1"/>
</dbReference>
<keyword evidence="6" id="KW-0407">Ion channel</keyword>
<feature type="domain" description="Mechanosensitive ion channel MscS" evidence="8">
    <location>
        <begin position="108"/>
        <end position="170"/>
    </location>
</feature>
<keyword evidence="4 6" id="KW-1133">Transmembrane helix</keyword>
<keyword evidence="6" id="KW-0813">Transport</keyword>
<feature type="transmembrane region" description="Helical" evidence="6">
    <location>
        <begin position="58"/>
        <end position="83"/>
    </location>
</feature>
<feature type="region of interest" description="Disordered" evidence="7">
    <location>
        <begin position="280"/>
        <end position="327"/>
    </location>
</feature>
<dbReference type="InterPro" id="IPR023408">
    <property type="entry name" value="MscS_beta-dom_sf"/>
</dbReference>
<evidence type="ECO:0000256" key="2">
    <source>
        <dbReference type="ARBA" id="ARBA00022475"/>
    </source>
</evidence>
<protein>
    <recommendedName>
        <fullName evidence="6">Small-conductance mechanosensitive channel</fullName>
    </recommendedName>
</protein>
<dbReference type="InterPro" id="IPR011066">
    <property type="entry name" value="MscS_channel_C_sf"/>
</dbReference>
<comment type="subunit">
    <text evidence="6">Homoheptamer.</text>
</comment>
<organism evidence="9 10">
    <name type="scientific">Craurococcus roseus</name>
    <dbReference type="NCBI Taxonomy" id="77585"/>
    <lineage>
        <taxon>Bacteria</taxon>
        <taxon>Pseudomonadati</taxon>
        <taxon>Pseudomonadota</taxon>
        <taxon>Alphaproteobacteria</taxon>
        <taxon>Acetobacterales</taxon>
        <taxon>Acetobacteraceae</taxon>
        <taxon>Craurococcus</taxon>
    </lineage>
</organism>
<feature type="transmembrane region" description="Helical" evidence="6">
    <location>
        <begin position="12"/>
        <end position="37"/>
    </location>
</feature>
<keyword evidence="10" id="KW-1185">Reference proteome</keyword>
<evidence type="ECO:0000259" key="8">
    <source>
        <dbReference type="Pfam" id="PF00924"/>
    </source>
</evidence>
<comment type="caution">
    <text evidence="9">The sequence shown here is derived from an EMBL/GenBank/DDBJ whole genome shotgun (WGS) entry which is preliminary data.</text>
</comment>
<comment type="subcellular location">
    <subcellularLocation>
        <location evidence="6">Cell inner membrane</location>
        <topology evidence="6">Multi-pass membrane protein</topology>
    </subcellularLocation>
    <subcellularLocation>
        <location evidence="1">Cell membrane</location>
        <topology evidence="1">Multi-pass membrane protein</topology>
    </subcellularLocation>
</comment>
<dbReference type="InterPro" id="IPR006685">
    <property type="entry name" value="MscS_channel_2nd"/>
</dbReference>
<dbReference type="InterPro" id="IPR045275">
    <property type="entry name" value="MscS_archaea/bacteria_type"/>
</dbReference>
<dbReference type="Pfam" id="PF00924">
    <property type="entry name" value="MS_channel_2nd"/>
    <property type="match status" value="1"/>
</dbReference>
<evidence type="ECO:0000256" key="3">
    <source>
        <dbReference type="ARBA" id="ARBA00022692"/>
    </source>
</evidence>
<evidence type="ECO:0000256" key="7">
    <source>
        <dbReference type="SAM" id="MobiDB-lite"/>
    </source>
</evidence>
<proteinExistence type="inferred from homology"/>
<dbReference type="Proteomes" id="UP001501588">
    <property type="component" value="Unassembled WGS sequence"/>
</dbReference>
<dbReference type="PANTHER" id="PTHR30221:SF1">
    <property type="entry name" value="SMALL-CONDUCTANCE MECHANOSENSITIVE CHANNEL"/>
    <property type="match status" value="1"/>
</dbReference>
<dbReference type="InterPro" id="IPR010920">
    <property type="entry name" value="LSM_dom_sf"/>
</dbReference>
<evidence type="ECO:0000256" key="6">
    <source>
        <dbReference type="RuleBase" id="RU369025"/>
    </source>
</evidence>
<dbReference type="RefSeq" id="WP_343893094.1">
    <property type="nucleotide sequence ID" value="NZ_BAAAFZ010000001.1"/>
</dbReference>
<evidence type="ECO:0000313" key="9">
    <source>
        <dbReference type="EMBL" id="GAA0566278.1"/>
    </source>
</evidence>
<gene>
    <name evidence="9" type="ORF">GCM10009416_00280</name>
</gene>
<dbReference type="Gene3D" id="2.30.30.60">
    <property type="match status" value="1"/>
</dbReference>
<comment type="caution">
    <text evidence="6">Lacks conserved residue(s) required for the propagation of feature annotation.</text>
</comment>
<sequence>MGFDTALARLNGLGAAALALLPGLLLGLLAFGLFVLLARGLRAGVVRAARARGVAPGVGIVLGRIGSGFCLLLGGLVAAAIAFPSINAADLFSVLGIGGVAIGFAFRDILQNALAGILILLTRPFRIGDQVVAGGYEGTVEDIQVRATTIRTYDNRRAVIPNTALFTDKVLVNTAFEKRRLSVRVGVGNGDDIREAKRVIEAAARGAEGVLADPPPRALVAGLGDSAVLLDVFFWIDPPKRSEVLEVTDRVLARVKPALSGAGIDIPYPTMQVLLHDQTEAIDGDRARQREGWPARGGDRDPPPRWRVREGEEDRPSHPNGAAGRAS</sequence>
<dbReference type="EMBL" id="BAAAFZ010000001">
    <property type="protein sequence ID" value="GAA0566278.1"/>
    <property type="molecule type" value="Genomic_DNA"/>
</dbReference>
<dbReference type="PANTHER" id="PTHR30221">
    <property type="entry name" value="SMALL-CONDUCTANCE MECHANOSENSITIVE CHANNEL"/>
    <property type="match status" value="1"/>
</dbReference>
<evidence type="ECO:0000256" key="4">
    <source>
        <dbReference type="ARBA" id="ARBA00022989"/>
    </source>
</evidence>
<evidence type="ECO:0000256" key="5">
    <source>
        <dbReference type="ARBA" id="ARBA00023136"/>
    </source>
</evidence>
<keyword evidence="2" id="KW-1003">Cell membrane</keyword>
<accession>A0ABN1EGQ8</accession>
<keyword evidence="6" id="KW-0406">Ion transport</keyword>
<evidence type="ECO:0000256" key="1">
    <source>
        <dbReference type="ARBA" id="ARBA00004651"/>
    </source>
</evidence>
<reference evidence="9 10" key="1">
    <citation type="journal article" date="2019" name="Int. J. Syst. Evol. Microbiol.">
        <title>The Global Catalogue of Microorganisms (GCM) 10K type strain sequencing project: providing services to taxonomists for standard genome sequencing and annotation.</title>
        <authorList>
            <consortium name="The Broad Institute Genomics Platform"/>
            <consortium name="The Broad Institute Genome Sequencing Center for Infectious Disease"/>
            <person name="Wu L."/>
            <person name="Ma J."/>
        </authorList>
    </citation>
    <scope>NUCLEOTIDE SEQUENCE [LARGE SCALE GENOMIC DNA]</scope>
    <source>
        <strain evidence="9 10">JCM 9933</strain>
    </source>
</reference>
<dbReference type="SUPFAM" id="SSF82689">
    <property type="entry name" value="Mechanosensitive channel protein MscS (YggB), C-terminal domain"/>
    <property type="match status" value="1"/>
</dbReference>
<comment type="similarity">
    <text evidence="6">Belongs to the MscS (TC 1.A.23) family.</text>
</comment>
<name>A0ABN1EGQ8_9PROT</name>